<proteinExistence type="predicted"/>
<feature type="transmembrane region" description="Helical" evidence="2">
    <location>
        <begin position="321"/>
        <end position="343"/>
    </location>
</feature>
<sequence length="371" mass="41612">MEGRVYAWFCVVGKPYMCFIDRFGQRSFSMSGRQLGERQMHERPSSERKLTTTSAGTVPSSDLERQSAENRAEAAAEENRADLSARSATGFRSNTRPTRWSDALFRDNVGGPDSAGYAHPGYAYWRRSEENLEPCDDLHLQRDRATLEMERERDRAALDRERGYGGERERVSLGERERGRHDHRGGTEGVRQRSQLYDSGLIPESLPGELACRKLPGEELAAIPSRAPPVAGYETSAAALWQGRSEGILAASQLLVQQQQQQQFSVAPVAPAAPAIYIQQQVSADGVMPPPAPAPTDRRLLSRATRNDMIRRLRRAWRRTALAAPLNLFTILGVSAVVGFSYLHRCVSQRRSLRNRRSARVLLKQIMDEHL</sequence>
<dbReference type="AlphaFoldDB" id="A0A023B1F3"/>
<feature type="region of interest" description="Disordered" evidence="1">
    <location>
        <begin position="156"/>
        <end position="197"/>
    </location>
</feature>
<evidence type="ECO:0000256" key="1">
    <source>
        <dbReference type="SAM" id="MobiDB-lite"/>
    </source>
</evidence>
<feature type="compositionally biased region" description="Basic and acidic residues" evidence="1">
    <location>
        <begin position="35"/>
        <end position="50"/>
    </location>
</feature>
<protein>
    <submittedName>
        <fullName evidence="3">Transmembrane protein</fullName>
    </submittedName>
</protein>
<reference evidence="3" key="1">
    <citation type="submission" date="2013-12" db="EMBL/GenBank/DDBJ databases">
        <authorList>
            <person name="Omoto C.K."/>
            <person name="Sibley D."/>
            <person name="Venepally P."/>
            <person name="Hadjithomas M."/>
            <person name="Karamycheva S."/>
            <person name="Brunk B."/>
            <person name="Roos D."/>
            <person name="Caler E."/>
            <person name="Lorenzi H."/>
        </authorList>
    </citation>
    <scope>NUCLEOTIDE SEQUENCE</scope>
</reference>
<dbReference type="VEuPathDB" id="CryptoDB:GNI_136300"/>
<feature type="region of interest" description="Disordered" evidence="1">
    <location>
        <begin position="34"/>
        <end position="93"/>
    </location>
</feature>
<gene>
    <name evidence="3" type="ORF">GNI_136300</name>
</gene>
<dbReference type="EMBL" id="AFNH02001008">
    <property type="protein sequence ID" value="EZG45890.1"/>
    <property type="molecule type" value="Genomic_DNA"/>
</dbReference>
<feature type="compositionally biased region" description="Polar residues" evidence="1">
    <location>
        <begin position="51"/>
        <end position="60"/>
    </location>
</feature>
<keyword evidence="2" id="KW-0472">Membrane</keyword>
<comment type="caution">
    <text evidence="3">The sequence shown here is derived from an EMBL/GenBank/DDBJ whole genome shotgun (WGS) entry which is preliminary data.</text>
</comment>
<feature type="compositionally biased region" description="Basic and acidic residues" evidence="1">
    <location>
        <begin position="62"/>
        <end position="83"/>
    </location>
</feature>
<dbReference type="GeneID" id="22914840"/>
<name>A0A023B1F3_GRENI</name>
<evidence type="ECO:0000256" key="2">
    <source>
        <dbReference type="SAM" id="Phobius"/>
    </source>
</evidence>
<keyword evidence="2" id="KW-1133">Transmembrane helix</keyword>
<feature type="compositionally biased region" description="Basic and acidic residues" evidence="1">
    <location>
        <begin position="156"/>
        <end position="186"/>
    </location>
</feature>
<keyword evidence="4" id="KW-1185">Reference proteome</keyword>
<organism evidence="3 4">
    <name type="scientific">Gregarina niphandrodes</name>
    <name type="common">Septate eugregarine</name>
    <dbReference type="NCBI Taxonomy" id="110365"/>
    <lineage>
        <taxon>Eukaryota</taxon>
        <taxon>Sar</taxon>
        <taxon>Alveolata</taxon>
        <taxon>Apicomplexa</taxon>
        <taxon>Conoidasida</taxon>
        <taxon>Gregarinasina</taxon>
        <taxon>Eugregarinorida</taxon>
        <taxon>Gregarinidae</taxon>
        <taxon>Gregarina</taxon>
    </lineage>
</organism>
<dbReference type="Proteomes" id="UP000019763">
    <property type="component" value="Unassembled WGS sequence"/>
</dbReference>
<accession>A0A023B1F3</accession>
<keyword evidence="2 3" id="KW-0812">Transmembrane</keyword>
<dbReference type="RefSeq" id="XP_011132416.1">
    <property type="nucleotide sequence ID" value="XM_011134114.1"/>
</dbReference>
<evidence type="ECO:0000313" key="4">
    <source>
        <dbReference type="Proteomes" id="UP000019763"/>
    </source>
</evidence>
<evidence type="ECO:0000313" key="3">
    <source>
        <dbReference type="EMBL" id="EZG45890.1"/>
    </source>
</evidence>